<dbReference type="EMBL" id="VIEB01007694">
    <property type="protein sequence ID" value="TQD68874.1"/>
    <property type="molecule type" value="Genomic_DNA"/>
</dbReference>
<keyword evidence="3" id="KW-1185">Reference proteome</keyword>
<proteinExistence type="predicted"/>
<dbReference type="STRING" id="106549.A0A540K3S9"/>
<accession>A0A540K3S9</accession>
<keyword evidence="1" id="KW-0472">Membrane</keyword>
<keyword evidence="1" id="KW-0812">Transmembrane</keyword>
<evidence type="ECO:0000313" key="3">
    <source>
        <dbReference type="Proteomes" id="UP000315295"/>
    </source>
</evidence>
<comment type="caution">
    <text evidence="2">The sequence shown here is derived from an EMBL/GenBank/DDBJ whole genome shotgun (WGS) entry which is preliminary data.</text>
</comment>
<evidence type="ECO:0000313" key="2">
    <source>
        <dbReference type="EMBL" id="TQD68874.1"/>
    </source>
</evidence>
<gene>
    <name evidence="2" type="ORF">C1H46_045593</name>
</gene>
<keyword evidence="1" id="KW-1133">Transmembrane helix</keyword>
<sequence>MVAIHPTPKLSDFYEFFSFSHLSPPILHLKRCNLEDAQERRDGDYFQIQVFSLLLLAILYVLCM</sequence>
<evidence type="ECO:0000256" key="1">
    <source>
        <dbReference type="SAM" id="Phobius"/>
    </source>
</evidence>
<feature type="transmembrane region" description="Helical" evidence="1">
    <location>
        <begin position="45"/>
        <end position="63"/>
    </location>
</feature>
<dbReference type="Proteomes" id="UP000315295">
    <property type="component" value="Unassembled WGS sequence"/>
</dbReference>
<name>A0A540K3S9_MALBA</name>
<protein>
    <submittedName>
        <fullName evidence="2">Uncharacterized protein</fullName>
    </submittedName>
</protein>
<dbReference type="AlphaFoldDB" id="A0A540K3S9"/>
<organism evidence="2 3">
    <name type="scientific">Malus baccata</name>
    <name type="common">Siberian crab apple</name>
    <name type="synonym">Pyrus baccata</name>
    <dbReference type="NCBI Taxonomy" id="106549"/>
    <lineage>
        <taxon>Eukaryota</taxon>
        <taxon>Viridiplantae</taxon>
        <taxon>Streptophyta</taxon>
        <taxon>Embryophyta</taxon>
        <taxon>Tracheophyta</taxon>
        <taxon>Spermatophyta</taxon>
        <taxon>Magnoliopsida</taxon>
        <taxon>eudicotyledons</taxon>
        <taxon>Gunneridae</taxon>
        <taxon>Pentapetalae</taxon>
        <taxon>rosids</taxon>
        <taxon>fabids</taxon>
        <taxon>Rosales</taxon>
        <taxon>Rosaceae</taxon>
        <taxon>Amygdaloideae</taxon>
        <taxon>Maleae</taxon>
        <taxon>Malus</taxon>
    </lineage>
</organism>
<reference evidence="2 3" key="1">
    <citation type="journal article" date="2019" name="G3 (Bethesda)">
        <title>Sequencing of a Wild Apple (Malus baccata) Genome Unravels the Differences Between Cultivated and Wild Apple Species Regarding Disease Resistance and Cold Tolerance.</title>
        <authorList>
            <person name="Chen X."/>
        </authorList>
    </citation>
    <scope>NUCLEOTIDE SEQUENCE [LARGE SCALE GENOMIC DNA]</scope>
    <source>
        <strain evidence="3">cv. Shandingzi</strain>
        <tissue evidence="2">Leaves</tissue>
    </source>
</reference>